<organism evidence="1 2">
    <name type="scientific">Zalaria obscura</name>
    <dbReference type="NCBI Taxonomy" id="2024903"/>
    <lineage>
        <taxon>Eukaryota</taxon>
        <taxon>Fungi</taxon>
        <taxon>Dikarya</taxon>
        <taxon>Ascomycota</taxon>
        <taxon>Pezizomycotina</taxon>
        <taxon>Dothideomycetes</taxon>
        <taxon>Dothideomycetidae</taxon>
        <taxon>Dothideales</taxon>
        <taxon>Zalariaceae</taxon>
        <taxon>Zalaria</taxon>
    </lineage>
</organism>
<comment type="caution">
    <text evidence="1">The sequence shown here is derived from an EMBL/GenBank/DDBJ whole genome shotgun (WGS) entry which is preliminary data.</text>
</comment>
<evidence type="ECO:0000313" key="1">
    <source>
        <dbReference type="EMBL" id="KAK8206603.1"/>
    </source>
</evidence>
<dbReference type="Proteomes" id="UP001320706">
    <property type="component" value="Unassembled WGS sequence"/>
</dbReference>
<gene>
    <name evidence="1" type="ORF">M8818_004437</name>
</gene>
<accession>A0ACC3SBJ4</accession>
<evidence type="ECO:0000313" key="2">
    <source>
        <dbReference type="Proteomes" id="UP001320706"/>
    </source>
</evidence>
<protein>
    <submittedName>
        <fullName evidence="1">Uncharacterized protein</fullName>
    </submittedName>
</protein>
<sequence>MPPAAANQPSSGLGRRFQQRNLRHSTVIIPKTGERVRRAFSLPFIGETFSNGRSSNGDTAEQQPLLPRRNQDVSRGSALKWRLIQSGTAFVNFARSKTGQGILKCSLAYLLGSLATFVPFISNFLGKQDGKHVVATVTVYFHPARSAGSMHEATVLAFLAFLYATFIAFTSMGISMFFGQRDLLVVGHAIVLIFFCGGGLGFIGWLKQKLGNPLVNVACSLASLAIITTLTKEGAVQSATFSEAKVVQVLIMVIMGITGTTFVNLVVQPVSARKELYRDLTKTTDYLGDMLIAITRAFLSGNEAEMQGPDYQKVSKDLKASSSSLKKNLGEARSEHYFLGTEKQYRIEARLTQCLQRLSQNLGGLRSAAATQFALIKQSPMNGADTAQMSTIRSSFLASPFMSTEPESVMTPGSLDAIREVSEEDDDSQGFPFNTSTSAGTQAPNSPADIFTASIQQLGPPMKSLVYTLKQILDELPFQPGSDNIIAVNGNFRSSLVEAISLFKNARKDALAALYKNKDLNRARSIAGLADTEEVAASCGYFSFALIDFADDTLSYLDILEELKDKFESSHKRRSWHWLKFWKWHKASVKDDGYDEALLAQQTEAHVLSEATEPIRRADRFAAGAKGREHRPWTYSLWRALRLFRRDDIKYAVKVGVGAALFALPSFLYSTRPFFSHWRGEWGLVSYMVVCSMTIGASNTTGLERFLGTGLGAVFAIIAWILADENPWILGFLGWLVSLGCYYIILGKGKGPMGRFILLTYNLSALYAYSLSVKDDEDDDDEGGINPEIWEIVLHRVVAVIVGCIWGIAITRLIWPISARKKLKDGICRLWLRMSLIWKRDPLAMFLMGEPQSTYMDIREEAELQSFLQQLEALRKAAKAEYDLRGPFPDKIFGRILTSTARMLDAFHAMNVVISKDLKLSQGEADVLRYTRQERYALSARISHLFSVMASSIKLEYPLNDVLPNIEHTRDRLLAKIYEFRRDSEMSAQTIDADYELLYAYALVTGQLAQDISAVSGEIEELFGTLDEDTLKLQ</sequence>
<name>A0ACC3SBJ4_9PEZI</name>
<dbReference type="EMBL" id="JAMKPW020000022">
    <property type="protein sequence ID" value="KAK8206603.1"/>
    <property type="molecule type" value="Genomic_DNA"/>
</dbReference>
<keyword evidence="2" id="KW-1185">Reference proteome</keyword>
<proteinExistence type="predicted"/>
<reference evidence="1" key="1">
    <citation type="submission" date="2024-02" db="EMBL/GenBank/DDBJ databases">
        <title>Metagenome Assembled Genome of Zalaria obscura JY119.</title>
        <authorList>
            <person name="Vighnesh L."/>
            <person name="Jagadeeshwari U."/>
            <person name="Venkata Ramana C."/>
            <person name="Sasikala C."/>
        </authorList>
    </citation>
    <scope>NUCLEOTIDE SEQUENCE</scope>
    <source>
        <strain evidence="1">JY119</strain>
    </source>
</reference>